<keyword evidence="2" id="KW-1185">Reference proteome</keyword>
<organism evidence="1 2">
    <name type="scientific">Lottiidibacillus patelloidae</name>
    <dbReference type="NCBI Taxonomy" id="2670334"/>
    <lineage>
        <taxon>Bacteria</taxon>
        <taxon>Bacillati</taxon>
        <taxon>Bacillota</taxon>
        <taxon>Bacilli</taxon>
        <taxon>Bacillales</taxon>
        <taxon>Bacillaceae</taxon>
        <taxon>Lottiidibacillus</taxon>
    </lineage>
</organism>
<reference evidence="1 2" key="2">
    <citation type="submission" date="2017-09" db="EMBL/GenBank/DDBJ databases">
        <title>Bacillus patelloidae sp. nov., isolated from the intestinal tract of a marine limpet.</title>
        <authorList>
            <person name="Liu R."/>
            <person name="Dong C."/>
            <person name="Shao Z."/>
        </authorList>
    </citation>
    <scope>NUCLEOTIDE SEQUENCE [LARGE SCALE GENOMIC DNA]</scope>
    <source>
        <strain evidence="1 2">SA5d-4</strain>
    </source>
</reference>
<accession>A0A263BQJ7</accession>
<dbReference type="Pfam" id="PF26149">
    <property type="entry name" value="YuzK"/>
    <property type="match status" value="1"/>
</dbReference>
<sequence length="60" mass="7341">MNYTGDMEKAMHQTHGFGYEEYKQKLDVRMQVEREREQDYKKSRQIVSELERNVFNRIGL</sequence>
<evidence type="ECO:0000313" key="2">
    <source>
        <dbReference type="Proteomes" id="UP000217083"/>
    </source>
</evidence>
<reference evidence="2" key="1">
    <citation type="submission" date="2017-08" db="EMBL/GenBank/DDBJ databases">
        <authorList>
            <person name="Huang Z."/>
        </authorList>
    </citation>
    <scope>NUCLEOTIDE SEQUENCE [LARGE SCALE GENOMIC DNA]</scope>
    <source>
        <strain evidence="2">SA5d-4</strain>
    </source>
</reference>
<protein>
    <submittedName>
        <fullName evidence="1">Uncharacterized protein</fullName>
    </submittedName>
</protein>
<evidence type="ECO:0000313" key="1">
    <source>
        <dbReference type="EMBL" id="OZM55980.1"/>
    </source>
</evidence>
<dbReference type="EMBL" id="NPIA01000009">
    <property type="protein sequence ID" value="OZM55980.1"/>
    <property type="molecule type" value="Genomic_DNA"/>
</dbReference>
<gene>
    <name evidence="1" type="ORF">CIB95_14130</name>
</gene>
<name>A0A263BQJ7_9BACI</name>
<dbReference type="InterPro" id="IPR058676">
    <property type="entry name" value="YuzK"/>
</dbReference>
<dbReference type="AlphaFoldDB" id="A0A263BQJ7"/>
<dbReference type="Proteomes" id="UP000217083">
    <property type="component" value="Unassembled WGS sequence"/>
</dbReference>
<comment type="caution">
    <text evidence="1">The sequence shown here is derived from an EMBL/GenBank/DDBJ whole genome shotgun (WGS) entry which is preliminary data.</text>
</comment>
<proteinExistence type="predicted"/>